<dbReference type="InterPro" id="IPR050191">
    <property type="entry name" value="ATP-dep_DNA_ligase"/>
</dbReference>
<dbReference type="Gene3D" id="3.30.470.30">
    <property type="entry name" value="DNA ligase/mRNA capping enzyme"/>
    <property type="match status" value="1"/>
</dbReference>
<evidence type="ECO:0000259" key="3">
    <source>
        <dbReference type="Pfam" id="PF01068"/>
    </source>
</evidence>
<keyword evidence="2 4" id="KW-0436">Ligase</keyword>
<dbReference type="SUPFAM" id="SSF56091">
    <property type="entry name" value="DNA ligase/mRNA capping enzyme, catalytic domain"/>
    <property type="match status" value="1"/>
</dbReference>
<dbReference type="PANTHER" id="PTHR45674">
    <property type="entry name" value="DNA LIGASE 1/3 FAMILY MEMBER"/>
    <property type="match status" value="1"/>
</dbReference>
<dbReference type="EMBL" id="FNTH01000001">
    <property type="protein sequence ID" value="SEC00685.1"/>
    <property type="molecule type" value="Genomic_DNA"/>
</dbReference>
<dbReference type="Gene3D" id="3.30.1490.70">
    <property type="match status" value="1"/>
</dbReference>
<dbReference type="InterPro" id="IPR012310">
    <property type="entry name" value="DNA_ligase_ATP-dep_cent"/>
</dbReference>
<evidence type="ECO:0000256" key="2">
    <source>
        <dbReference type="ARBA" id="ARBA00022598"/>
    </source>
</evidence>
<proteinExistence type="inferred from homology"/>
<gene>
    <name evidence="4" type="ORF">SAMN05444164_0780</name>
</gene>
<protein>
    <submittedName>
        <fullName evidence="4">ATP dependent DNA ligase domain-containing protein</fullName>
    </submittedName>
</protein>
<sequence>MLGMPKPFEFCKPVPREVVPTGPDWIHEVKYDGYRGRVVRDGDAVKVLSRGGLDWTWRFPMIVEAARRMKERQFVIDGEICVLDVRGISQFDWLHSGKYNDDAQLYAFDIIAFDGDDLRPLQLDQRKTKLAKLLERRPEGIFVAPFERGEIGPQLFEAACGMDLEGIVSKHIRGGYRPRTCDWVKVKNRAHPAFRRVMDQFG</sequence>
<dbReference type="GO" id="GO:0006310">
    <property type="term" value="P:DNA recombination"/>
    <property type="evidence" value="ECO:0007669"/>
    <property type="project" value="InterPro"/>
</dbReference>
<dbReference type="CDD" id="cd07906">
    <property type="entry name" value="Adenylation_DNA_ligase_LigD_LigC"/>
    <property type="match status" value="1"/>
</dbReference>
<dbReference type="Proteomes" id="UP000198992">
    <property type="component" value="Unassembled WGS sequence"/>
</dbReference>
<reference evidence="4 5" key="1">
    <citation type="submission" date="2016-10" db="EMBL/GenBank/DDBJ databases">
        <authorList>
            <person name="de Groot N.N."/>
        </authorList>
    </citation>
    <scope>NUCLEOTIDE SEQUENCE [LARGE SCALE GENOMIC DNA]</scope>
    <source>
        <strain evidence="4 5">MT12</strain>
    </source>
</reference>
<evidence type="ECO:0000313" key="5">
    <source>
        <dbReference type="Proteomes" id="UP000198992"/>
    </source>
</evidence>
<feature type="domain" description="ATP-dependent DNA ligase family profile" evidence="3">
    <location>
        <begin position="22"/>
        <end position="187"/>
    </location>
</feature>
<dbReference type="Pfam" id="PF01068">
    <property type="entry name" value="DNA_ligase_A_M"/>
    <property type="match status" value="1"/>
</dbReference>
<evidence type="ECO:0000313" key="4">
    <source>
        <dbReference type="EMBL" id="SEC00685.1"/>
    </source>
</evidence>
<evidence type="ECO:0000256" key="1">
    <source>
        <dbReference type="ARBA" id="ARBA00007572"/>
    </source>
</evidence>
<dbReference type="PANTHER" id="PTHR45674:SF4">
    <property type="entry name" value="DNA LIGASE 1"/>
    <property type="match status" value="1"/>
</dbReference>
<accession>A0A1H4P085</accession>
<organism evidence="4 5">
    <name type="scientific">Bradyrhizobium erythrophlei</name>
    <dbReference type="NCBI Taxonomy" id="1437360"/>
    <lineage>
        <taxon>Bacteria</taxon>
        <taxon>Pseudomonadati</taxon>
        <taxon>Pseudomonadota</taxon>
        <taxon>Alphaproteobacteria</taxon>
        <taxon>Hyphomicrobiales</taxon>
        <taxon>Nitrobacteraceae</taxon>
        <taxon>Bradyrhizobium</taxon>
    </lineage>
</organism>
<dbReference type="GO" id="GO:0003910">
    <property type="term" value="F:DNA ligase (ATP) activity"/>
    <property type="evidence" value="ECO:0007669"/>
    <property type="project" value="InterPro"/>
</dbReference>
<comment type="similarity">
    <text evidence="1">Belongs to the ATP-dependent DNA ligase family.</text>
</comment>
<dbReference type="AlphaFoldDB" id="A0A1H4P085"/>
<dbReference type="GO" id="GO:0006281">
    <property type="term" value="P:DNA repair"/>
    <property type="evidence" value="ECO:0007669"/>
    <property type="project" value="InterPro"/>
</dbReference>
<name>A0A1H4P085_9BRAD</name>
<dbReference type="GO" id="GO:0005524">
    <property type="term" value="F:ATP binding"/>
    <property type="evidence" value="ECO:0007669"/>
    <property type="project" value="InterPro"/>
</dbReference>